<name>A0ABX0K8R4_9PROT</name>
<dbReference type="EMBL" id="WOSW01000003">
    <property type="protein sequence ID" value="NHO31593.1"/>
    <property type="molecule type" value="Genomic_DNA"/>
</dbReference>
<evidence type="ECO:0000313" key="2">
    <source>
        <dbReference type="Proteomes" id="UP000615326"/>
    </source>
</evidence>
<accession>A0ABX0K8R4</accession>
<dbReference type="SUPFAM" id="SSF48576">
    <property type="entry name" value="Terpenoid synthases"/>
    <property type="match status" value="1"/>
</dbReference>
<evidence type="ECO:0000313" key="1">
    <source>
        <dbReference type="EMBL" id="NHO31593.1"/>
    </source>
</evidence>
<dbReference type="Pfam" id="PF00494">
    <property type="entry name" value="SQS_PSY"/>
    <property type="match status" value="1"/>
</dbReference>
<dbReference type="InterPro" id="IPR002060">
    <property type="entry name" value="Squ/phyt_synthse"/>
</dbReference>
<organism evidence="1 2">
    <name type="scientific">Acetobacter fallax</name>
    <dbReference type="NCBI Taxonomy" id="1737473"/>
    <lineage>
        <taxon>Bacteria</taxon>
        <taxon>Pseudomonadati</taxon>
        <taxon>Pseudomonadota</taxon>
        <taxon>Alphaproteobacteria</taxon>
        <taxon>Acetobacterales</taxon>
        <taxon>Acetobacteraceae</taxon>
        <taxon>Acetobacter</taxon>
    </lineage>
</organism>
<comment type="caution">
    <text evidence="1">The sequence shown here is derived from an EMBL/GenBank/DDBJ whole genome shotgun (WGS) entry which is preliminary data.</text>
</comment>
<keyword evidence="2" id="KW-1185">Reference proteome</keyword>
<dbReference type="InterPro" id="IPR008949">
    <property type="entry name" value="Isoprenoid_synthase_dom_sf"/>
</dbReference>
<protein>
    <recommendedName>
        <fullName evidence="3">Phytoene synthase</fullName>
    </recommendedName>
</protein>
<evidence type="ECO:0008006" key="3">
    <source>
        <dbReference type="Google" id="ProtNLM"/>
    </source>
</evidence>
<dbReference type="Gene3D" id="1.10.600.10">
    <property type="entry name" value="Farnesyl Diphosphate Synthase"/>
    <property type="match status" value="1"/>
</dbReference>
<gene>
    <name evidence="1" type="ORF">GOB84_03265</name>
</gene>
<reference evidence="1 2" key="1">
    <citation type="journal article" date="2020" name="Int. J. Syst. Evol. Microbiol.">
        <title>Novel acetic acid bacteria from cider fermentations: Acetobacter conturbans sp. nov. and Acetobacter fallax sp. nov.</title>
        <authorList>
            <person name="Sombolestani A.S."/>
            <person name="Cleenwerck I."/>
            <person name="Cnockaert M."/>
            <person name="Borremans W."/>
            <person name="Wieme A.D."/>
            <person name="De Vuyst L."/>
            <person name="Vandamme P."/>
        </authorList>
    </citation>
    <scope>NUCLEOTIDE SEQUENCE [LARGE SCALE GENOMIC DNA]</scope>
    <source>
        <strain evidence="1 2">LMG 1637</strain>
    </source>
</reference>
<dbReference type="Proteomes" id="UP000615326">
    <property type="component" value="Unassembled WGS sequence"/>
</dbReference>
<proteinExistence type="predicted"/>
<sequence length="251" mass="26810">MFLPPKVRACAFVLIAFNYELSRATVLPVSGSLTGPMAGLIRLQWWRDVIAEPARGIQARHDVAVAVAGLLRQERVAAEALLSLVDARETELYRVPDQAAWRQMMLGGSGMVQRMVAGLLGEADEAVLATVARSGAAFAVGALLRHLPGVLRSGRMPLPVEVLRAVGLESDAEPGDLFGPGRLESVSSWLRQEGLALLPGRLESQSRTSRLAMLPGVLAARDLRRGTAVAGEVSRGIGDRLAVAIAGLRRR</sequence>